<evidence type="ECO:0000256" key="1">
    <source>
        <dbReference type="ARBA" id="ARBA00023015"/>
    </source>
</evidence>
<evidence type="ECO:0000256" key="2">
    <source>
        <dbReference type="ARBA" id="ARBA00023125"/>
    </source>
</evidence>
<evidence type="ECO:0000259" key="5">
    <source>
        <dbReference type="PROSITE" id="PS50977"/>
    </source>
</evidence>
<dbReference type="FunFam" id="1.10.10.60:FF:000141">
    <property type="entry name" value="TetR family transcriptional regulator"/>
    <property type="match status" value="1"/>
</dbReference>
<dbReference type="eggNOG" id="COG1309">
    <property type="taxonomic scope" value="Bacteria"/>
</dbReference>
<keyword evidence="3" id="KW-0804">Transcription</keyword>
<gene>
    <name evidence="6" type="ORF">BRLA_c002790</name>
</gene>
<dbReference type="AlphaFoldDB" id="A0A075QYI6"/>
<dbReference type="PRINTS" id="PR00455">
    <property type="entry name" value="HTHTETR"/>
</dbReference>
<keyword evidence="2 4" id="KW-0238">DNA-binding</keyword>
<feature type="domain" description="HTH tetR-type" evidence="5">
    <location>
        <begin position="4"/>
        <end position="64"/>
    </location>
</feature>
<dbReference type="RefSeq" id="WP_003333690.1">
    <property type="nucleotide sequence ID" value="NZ_CP007806.1"/>
</dbReference>
<accession>A0A075QYI6</accession>
<dbReference type="PANTHER" id="PTHR43479">
    <property type="entry name" value="ACREF/ENVCD OPERON REPRESSOR-RELATED"/>
    <property type="match status" value="1"/>
</dbReference>
<evidence type="ECO:0000313" key="7">
    <source>
        <dbReference type="Proteomes" id="UP000005850"/>
    </source>
</evidence>
<evidence type="ECO:0000256" key="4">
    <source>
        <dbReference type="PROSITE-ProRule" id="PRU00335"/>
    </source>
</evidence>
<dbReference type="PROSITE" id="PS50977">
    <property type="entry name" value="HTH_TETR_2"/>
    <property type="match status" value="1"/>
</dbReference>
<dbReference type="Proteomes" id="UP000005850">
    <property type="component" value="Chromosome"/>
</dbReference>
<dbReference type="InterPro" id="IPR001647">
    <property type="entry name" value="HTH_TetR"/>
</dbReference>
<dbReference type="SUPFAM" id="SSF46689">
    <property type="entry name" value="Homeodomain-like"/>
    <property type="match status" value="1"/>
</dbReference>
<dbReference type="InterPro" id="IPR050624">
    <property type="entry name" value="HTH-type_Tx_Regulator"/>
</dbReference>
<dbReference type="EMBL" id="CP007806">
    <property type="protein sequence ID" value="AIG24674.1"/>
    <property type="molecule type" value="Genomic_DNA"/>
</dbReference>
<reference evidence="6 7" key="1">
    <citation type="journal article" date="2011" name="J. Bacteriol.">
        <title>Genome sequence of Brevibacillus laterosporus LMG 15441, a pathogen of invertebrates.</title>
        <authorList>
            <person name="Djukic M."/>
            <person name="Poehlein A."/>
            <person name="Thurmer A."/>
            <person name="Daniel R."/>
        </authorList>
    </citation>
    <scope>NUCLEOTIDE SEQUENCE [LARGE SCALE GENOMIC DNA]</scope>
    <source>
        <strain evidence="6 7">LMG 15441</strain>
    </source>
</reference>
<evidence type="ECO:0000256" key="3">
    <source>
        <dbReference type="ARBA" id="ARBA00023163"/>
    </source>
</evidence>
<dbReference type="InterPro" id="IPR023772">
    <property type="entry name" value="DNA-bd_HTH_TetR-type_CS"/>
</dbReference>
<dbReference type="STRING" id="1042163.BRLA_c002790"/>
<feature type="DNA-binding region" description="H-T-H motif" evidence="4">
    <location>
        <begin position="27"/>
        <end position="46"/>
    </location>
</feature>
<organism evidence="6 7">
    <name type="scientific">Brevibacillus laterosporus LMG 15441</name>
    <dbReference type="NCBI Taxonomy" id="1042163"/>
    <lineage>
        <taxon>Bacteria</taxon>
        <taxon>Bacillati</taxon>
        <taxon>Bacillota</taxon>
        <taxon>Bacilli</taxon>
        <taxon>Bacillales</taxon>
        <taxon>Paenibacillaceae</taxon>
        <taxon>Brevibacillus</taxon>
    </lineage>
</organism>
<dbReference type="Pfam" id="PF00440">
    <property type="entry name" value="TetR_N"/>
    <property type="match status" value="1"/>
</dbReference>
<protein>
    <submittedName>
        <fullName evidence="6">Transcriptional regulator, TetR family</fullName>
    </submittedName>
</protein>
<proteinExistence type="predicted"/>
<dbReference type="InterPro" id="IPR009057">
    <property type="entry name" value="Homeodomain-like_sf"/>
</dbReference>
<dbReference type="KEGG" id="blr:BRLA_c002790"/>
<dbReference type="PROSITE" id="PS01081">
    <property type="entry name" value="HTH_TETR_1"/>
    <property type="match status" value="1"/>
</dbReference>
<name>A0A075QYI6_BRELA</name>
<dbReference type="HOGENOM" id="CLU_069356_15_6_9"/>
<dbReference type="GO" id="GO:0003677">
    <property type="term" value="F:DNA binding"/>
    <property type="evidence" value="ECO:0007669"/>
    <property type="project" value="UniProtKB-UniRule"/>
</dbReference>
<keyword evidence="1" id="KW-0805">Transcription regulation</keyword>
<sequence>MNKIDTYTTIVETAYRLFAENGFEKTSLAMIAKEVGISKPAIYYYFESKEALIDFLFEEICKAIDFKKSVSIEAYTKENFQAQLLSDGYQMIEAQKEDKYISLIFNEFLLLSTRNEKYQQRLHHVLEGFLAGFLDLLTKGAELGILSNKNLTTKAHILTMVFDNIGNYMLMGFDLDYADIWRQAVLRVLEMKD</sequence>
<evidence type="ECO:0000313" key="6">
    <source>
        <dbReference type="EMBL" id="AIG24674.1"/>
    </source>
</evidence>
<dbReference type="Gene3D" id="1.10.357.10">
    <property type="entry name" value="Tetracycline Repressor, domain 2"/>
    <property type="match status" value="1"/>
</dbReference>
<dbReference type="GO" id="GO:0045892">
    <property type="term" value="P:negative regulation of DNA-templated transcription"/>
    <property type="evidence" value="ECO:0007669"/>
    <property type="project" value="UniProtKB-ARBA"/>
</dbReference>
<keyword evidence="7" id="KW-1185">Reference proteome</keyword>
<dbReference type="PANTHER" id="PTHR43479:SF11">
    <property type="entry name" value="ACREF_ENVCD OPERON REPRESSOR-RELATED"/>
    <property type="match status" value="1"/>
</dbReference>